<protein>
    <submittedName>
        <fullName evidence="2">Uncharacterized protein</fullName>
    </submittedName>
</protein>
<dbReference type="OrthoDB" id="300833at2759"/>
<feature type="coiled-coil region" evidence="1">
    <location>
        <begin position="145"/>
        <end position="172"/>
    </location>
</feature>
<proteinExistence type="predicted"/>
<dbReference type="Proteomes" id="UP000692954">
    <property type="component" value="Unassembled WGS sequence"/>
</dbReference>
<comment type="caution">
    <text evidence="2">The sequence shown here is derived from an EMBL/GenBank/DDBJ whole genome shotgun (WGS) entry which is preliminary data.</text>
</comment>
<gene>
    <name evidence="2" type="ORF">PSON_ATCC_30995.1.T1160061</name>
</gene>
<evidence type="ECO:0000313" key="3">
    <source>
        <dbReference type="Proteomes" id="UP000692954"/>
    </source>
</evidence>
<organism evidence="2 3">
    <name type="scientific">Paramecium sonneborni</name>
    <dbReference type="NCBI Taxonomy" id="65129"/>
    <lineage>
        <taxon>Eukaryota</taxon>
        <taxon>Sar</taxon>
        <taxon>Alveolata</taxon>
        <taxon>Ciliophora</taxon>
        <taxon>Intramacronucleata</taxon>
        <taxon>Oligohymenophorea</taxon>
        <taxon>Peniculida</taxon>
        <taxon>Parameciidae</taxon>
        <taxon>Paramecium</taxon>
    </lineage>
</organism>
<keyword evidence="3" id="KW-1185">Reference proteome</keyword>
<keyword evidence="1" id="KW-0175">Coiled coil</keyword>
<sequence length="426" mass="49638">MIKFQKLDQPQSSLQTETVKVSSPQHNQFFIVHPSPIQIQTQTQNFFSGSQELLRQIPAHDKGPKLDTKGQIIRHTLVGSVQQFMLEKQRRQSIGKKTQVKLQTQLQSDFEAPPMINNSYTKLTEFMSSKDLAKKSPSKVKSKEYQLIQLNEEQVQQEIVDVERRVKINQAETAKLNQDIKKQLNKGDQLKMDAFIRAMTNYENTQSDWEQTKIKVSSRIQRKIGQSMNDKIEQFRIKQEVKQLLDHITPIDQKLGNDYWKQGLRSQESTLKKKNPYKYIDKLEEDPNYQIDKKPPVIEIIRGQNSTAKGLRPYTSFTSRFYLDRKLKENEELVHKLIPQNIDEIDQLQLNGQNVMKQEINSVRNPRDSFVKITGSFANSQGGFKTYFKKVPLKQEEQLPDEVIIQNYDKKKILNTGKFGSLKGYF</sequence>
<evidence type="ECO:0000256" key="1">
    <source>
        <dbReference type="SAM" id="Coils"/>
    </source>
</evidence>
<dbReference type="AlphaFoldDB" id="A0A8S1QRF3"/>
<dbReference type="EMBL" id="CAJJDN010000116">
    <property type="protein sequence ID" value="CAD8118133.1"/>
    <property type="molecule type" value="Genomic_DNA"/>
</dbReference>
<accession>A0A8S1QRF3</accession>
<name>A0A8S1QRF3_9CILI</name>
<evidence type="ECO:0000313" key="2">
    <source>
        <dbReference type="EMBL" id="CAD8118133.1"/>
    </source>
</evidence>
<reference evidence="2" key="1">
    <citation type="submission" date="2021-01" db="EMBL/GenBank/DDBJ databases">
        <authorList>
            <consortium name="Genoscope - CEA"/>
            <person name="William W."/>
        </authorList>
    </citation>
    <scope>NUCLEOTIDE SEQUENCE</scope>
</reference>